<comment type="subcellular location">
    <subcellularLocation>
        <location evidence="1">Cell membrane</location>
        <topology evidence="1">Multi-pass membrane protein</topology>
    </subcellularLocation>
</comment>
<feature type="region of interest" description="Disordered" evidence="7">
    <location>
        <begin position="1"/>
        <end position="21"/>
    </location>
</feature>
<dbReference type="InterPro" id="IPR017871">
    <property type="entry name" value="ABC_transporter-like_CS"/>
</dbReference>
<dbReference type="RefSeq" id="WP_120203964.1">
    <property type="nucleotide sequence ID" value="NZ_CP032514.1"/>
</dbReference>
<evidence type="ECO:0000256" key="3">
    <source>
        <dbReference type="ARBA" id="ARBA00022741"/>
    </source>
</evidence>
<keyword evidence="3" id="KW-0547">Nucleotide-binding</keyword>
<evidence type="ECO:0000256" key="1">
    <source>
        <dbReference type="ARBA" id="ARBA00004651"/>
    </source>
</evidence>
<feature type="transmembrane region" description="Helical" evidence="8">
    <location>
        <begin position="166"/>
        <end position="185"/>
    </location>
</feature>
<feature type="transmembrane region" description="Helical" evidence="8">
    <location>
        <begin position="250"/>
        <end position="273"/>
    </location>
</feature>
<keyword evidence="5 8" id="KW-1133">Transmembrane helix</keyword>
<protein>
    <submittedName>
        <fullName evidence="11">ABC transporter ATP-binding protein</fullName>
    </submittedName>
</protein>
<dbReference type="PROSITE" id="PS50929">
    <property type="entry name" value="ABC_TM1F"/>
    <property type="match status" value="1"/>
</dbReference>
<feature type="transmembrane region" description="Helical" evidence="8">
    <location>
        <begin position="60"/>
        <end position="80"/>
    </location>
</feature>
<sequence>MPAARLLPRLPRPGSPGPPISSPAGRHAYVVSLLLSLLASLATGWALISTGWALGALLDGTVWSHLVSQALTAAALAGGLRAGAEHVTRSSATTEEAHLRQLVLGHLLRLGPARTAEDRSGATVSLLTDGAQRVARYRQTFLAPAAASLLAPLLVLTELALAVDTIVSLVLAAMVVLTPAVIALAHSRLRTSSSGSRDARLRLAADYLDAIQGLTTLTLSRAARRTSQRLAATGEANRRSLMQLLAGNQLVILVTDGLFSLLLVTTATALALSRLASGALGTGDALAVVLTSYALLEPLDHVGAFFYVGLTGRANQRSLRAILSRPAGGLRRAVPADPATCTREPAAGGTGDEPTAAREANDDPEAEILLRGVEAVWDTEPVLHDADLVVSAGEHVAVVGPSGAGKSTLLAVLAGDLLPSAGTVVVHGTRLEASTQEQVRQASARVAQTTWLLTGTIADNLQLARPDATPSQMWRALEEVGLAEEVARMPSGLATQVGEGGLGLSGGQAQRVSLARAVLADRPVLLLDEPTSHVDLASEAAIMAAVETMAPGRAVVTVTHREGAVAGADRVLVVTGGRPQQAQEETR</sequence>
<gene>
    <name evidence="11" type="ORF">D5R93_04060</name>
</gene>
<dbReference type="GO" id="GO:0005524">
    <property type="term" value="F:ATP binding"/>
    <property type="evidence" value="ECO:0007669"/>
    <property type="project" value="UniProtKB-KW"/>
</dbReference>
<evidence type="ECO:0000256" key="2">
    <source>
        <dbReference type="ARBA" id="ARBA00022692"/>
    </source>
</evidence>
<keyword evidence="6 8" id="KW-0472">Membrane</keyword>
<dbReference type="EMBL" id="CP032514">
    <property type="protein sequence ID" value="AYD89440.1"/>
    <property type="molecule type" value="Genomic_DNA"/>
</dbReference>
<dbReference type="InterPro" id="IPR003439">
    <property type="entry name" value="ABC_transporter-like_ATP-bd"/>
</dbReference>
<evidence type="ECO:0000256" key="7">
    <source>
        <dbReference type="SAM" id="MobiDB-lite"/>
    </source>
</evidence>
<dbReference type="SMART" id="SM00382">
    <property type="entry name" value="AAA"/>
    <property type="match status" value="1"/>
</dbReference>
<dbReference type="PANTHER" id="PTHR24221:SF590">
    <property type="entry name" value="COMPONENT LINKED WITH THE ASSEMBLY OF CYTOCHROME' TRANSPORT TRANSMEMBRANE ATP-BINDING PROTEIN ABC TRANSPORTER CYDD-RELATED"/>
    <property type="match status" value="1"/>
</dbReference>
<organism evidence="11 12">
    <name type="scientific">Actinomyces lilanjuaniae</name>
    <dbReference type="NCBI Taxonomy" id="2321394"/>
    <lineage>
        <taxon>Bacteria</taxon>
        <taxon>Bacillati</taxon>
        <taxon>Actinomycetota</taxon>
        <taxon>Actinomycetes</taxon>
        <taxon>Actinomycetales</taxon>
        <taxon>Actinomycetaceae</taxon>
        <taxon>Actinomyces</taxon>
    </lineage>
</organism>
<feature type="region of interest" description="Disordered" evidence="7">
    <location>
        <begin position="333"/>
        <end position="361"/>
    </location>
</feature>
<feature type="domain" description="ABC transmembrane type-1" evidence="10">
    <location>
        <begin position="30"/>
        <end position="306"/>
    </location>
</feature>
<evidence type="ECO:0000259" key="9">
    <source>
        <dbReference type="PROSITE" id="PS50893"/>
    </source>
</evidence>
<dbReference type="PROSITE" id="PS00211">
    <property type="entry name" value="ABC_TRANSPORTER_1"/>
    <property type="match status" value="1"/>
</dbReference>
<feature type="compositionally biased region" description="Pro residues" evidence="7">
    <location>
        <begin position="10"/>
        <end position="21"/>
    </location>
</feature>
<dbReference type="SUPFAM" id="SSF90123">
    <property type="entry name" value="ABC transporter transmembrane region"/>
    <property type="match status" value="1"/>
</dbReference>
<evidence type="ECO:0000256" key="8">
    <source>
        <dbReference type="SAM" id="Phobius"/>
    </source>
</evidence>
<keyword evidence="2 8" id="KW-0812">Transmembrane</keyword>
<proteinExistence type="predicted"/>
<dbReference type="InterPro" id="IPR039421">
    <property type="entry name" value="Type_1_exporter"/>
</dbReference>
<dbReference type="InterPro" id="IPR003593">
    <property type="entry name" value="AAA+_ATPase"/>
</dbReference>
<dbReference type="SUPFAM" id="SSF52540">
    <property type="entry name" value="P-loop containing nucleoside triphosphate hydrolases"/>
    <property type="match status" value="1"/>
</dbReference>
<dbReference type="InterPro" id="IPR011527">
    <property type="entry name" value="ABC1_TM_dom"/>
</dbReference>
<feature type="transmembrane region" description="Helical" evidence="8">
    <location>
        <begin position="28"/>
        <end position="48"/>
    </location>
</feature>
<dbReference type="Pfam" id="PF00005">
    <property type="entry name" value="ABC_tran"/>
    <property type="match status" value="1"/>
</dbReference>
<dbReference type="Gene3D" id="1.20.1560.10">
    <property type="entry name" value="ABC transporter type 1, transmembrane domain"/>
    <property type="match status" value="1"/>
</dbReference>
<dbReference type="PANTHER" id="PTHR24221">
    <property type="entry name" value="ATP-BINDING CASSETTE SUB-FAMILY B"/>
    <property type="match status" value="1"/>
</dbReference>
<evidence type="ECO:0000256" key="5">
    <source>
        <dbReference type="ARBA" id="ARBA00022989"/>
    </source>
</evidence>
<dbReference type="PROSITE" id="PS50893">
    <property type="entry name" value="ABC_TRANSPORTER_2"/>
    <property type="match status" value="1"/>
</dbReference>
<dbReference type="InterPro" id="IPR027417">
    <property type="entry name" value="P-loop_NTPase"/>
</dbReference>
<dbReference type="Pfam" id="PF00664">
    <property type="entry name" value="ABC_membrane"/>
    <property type="match status" value="1"/>
</dbReference>
<keyword evidence="12" id="KW-1185">Reference proteome</keyword>
<evidence type="ECO:0000313" key="12">
    <source>
        <dbReference type="Proteomes" id="UP000273001"/>
    </source>
</evidence>
<dbReference type="Proteomes" id="UP000273001">
    <property type="component" value="Chromosome"/>
</dbReference>
<name>A0ABM6Z2R8_9ACTO</name>
<keyword evidence="4 11" id="KW-0067">ATP-binding</keyword>
<reference evidence="11 12" key="1">
    <citation type="submission" date="2018-09" db="EMBL/GenBank/DDBJ databases">
        <authorList>
            <person name="Li J."/>
        </authorList>
    </citation>
    <scope>NUCLEOTIDE SEQUENCE [LARGE SCALE GENOMIC DNA]</scope>
    <source>
        <strain evidence="11 12">2129</strain>
    </source>
</reference>
<dbReference type="InterPro" id="IPR036640">
    <property type="entry name" value="ABC1_TM_sf"/>
</dbReference>
<accession>A0ABM6Z2R8</accession>
<evidence type="ECO:0000259" key="10">
    <source>
        <dbReference type="PROSITE" id="PS50929"/>
    </source>
</evidence>
<evidence type="ECO:0000256" key="6">
    <source>
        <dbReference type="ARBA" id="ARBA00023136"/>
    </source>
</evidence>
<evidence type="ECO:0000256" key="4">
    <source>
        <dbReference type="ARBA" id="ARBA00022840"/>
    </source>
</evidence>
<dbReference type="Gene3D" id="3.40.50.300">
    <property type="entry name" value="P-loop containing nucleotide triphosphate hydrolases"/>
    <property type="match status" value="1"/>
</dbReference>
<evidence type="ECO:0000313" key="11">
    <source>
        <dbReference type="EMBL" id="AYD89440.1"/>
    </source>
</evidence>
<feature type="transmembrane region" description="Helical" evidence="8">
    <location>
        <begin position="141"/>
        <end position="160"/>
    </location>
</feature>
<feature type="domain" description="ABC transporter" evidence="9">
    <location>
        <begin position="368"/>
        <end position="586"/>
    </location>
</feature>